<sequence length="258" mass="29059">MSNIKTKYAFNVIIKRTCKRMSKFQNLSETAKYDLISIFIGESKRKRKKLMDALLRCSTAEDQSPAETLRAAIDSITNTISALRAGNKTLDDLKRYHLSISLPVSDLDNNVYITVELTQKPKSHPIPLSHFIEVKPPFGDAARTPVFKKRLENYTYTHTFDLGERNPRQIELLRSSDLKFSLFHKSIVLGKSRCVLKALATAPLSPLTYSLNSTAPLIFMTLDGQKTNILFDTRISVSAPLVSADDLLIDETIDVIHD</sequence>
<dbReference type="OrthoDB" id="10371343at2759"/>
<keyword evidence="2" id="KW-1185">Reference proteome</keyword>
<organism evidence="1 2">
    <name type="scientific">Tritrichomonas foetus</name>
    <dbReference type="NCBI Taxonomy" id="1144522"/>
    <lineage>
        <taxon>Eukaryota</taxon>
        <taxon>Metamonada</taxon>
        <taxon>Parabasalia</taxon>
        <taxon>Tritrichomonadida</taxon>
        <taxon>Tritrichomonadidae</taxon>
        <taxon>Tritrichomonas</taxon>
    </lineage>
</organism>
<evidence type="ECO:0000313" key="1">
    <source>
        <dbReference type="EMBL" id="OHS95144.1"/>
    </source>
</evidence>
<dbReference type="EMBL" id="MLAK01001260">
    <property type="protein sequence ID" value="OHS95144.1"/>
    <property type="molecule type" value="Genomic_DNA"/>
</dbReference>
<evidence type="ECO:0000313" key="2">
    <source>
        <dbReference type="Proteomes" id="UP000179807"/>
    </source>
</evidence>
<dbReference type="RefSeq" id="XP_068348281.1">
    <property type="nucleotide sequence ID" value="XM_068495562.1"/>
</dbReference>
<reference evidence="1" key="1">
    <citation type="submission" date="2016-10" db="EMBL/GenBank/DDBJ databases">
        <authorList>
            <person name="Benchimol M."/>
            <person name="Almeida L.G."/>
            <person name="Vasconcelos A.T."/>
            <person name="Perreira-Neves A."/>
            <person name="Rosa I.A."/>
            <person name="Tasca T."/>
            <person name="Bogo M.R."/>
            <person name="de Souza W."/>
        </authorList>
    </citation>
    <scope>NUCLEOTIDE SEQUENCE [LARGE SCALE GENOMIC DNA]</scope>
    <source>
        <strain evidence="1">K</strain>
    </source>
</reference>
<dbReference type="AlphaFoldDB" id="A0A1J4J7N1"/>
<name>A0A1J4J7N1_9EUKA</name>
<protein>
    <submittedName>
        <fullName evidence="1">Uncharacterized protein</fullName>
    </submittedName>
</protein>
<dbReference type="Proteomes" id="UP000179807">
    <property type="component" value="Unassembled WGS sequence"/>
</dbReference>
<gene>
    <name evidence="1" type="ORF">TRFO_10612</name>
</gene>
<dbReference type="VEuPathDB" id="TrichDB:TRFO_10612"/>
<accession>A0A1J4J7N1</accession>
<dbReference type="GeneID" id="94830266"/>
<comment type="caution">
    <text evidence="1">The sequence shown here is derived from an EMBL/GenBank/DDBJ whole genome shotgun (WGS) entry which is preliminary data.</text>
</comment>
<proteinExistence type="predicted"/>